<accession>A0A8J2M919</accession>
<evidence type="ECO:0000256" key="7">
    <source>
        <dbReference type="SAM" id="SignalP"/>
    </source>
</evidence>
<dbReference type="Proteomes" id="UP000789524">
    <property type="component" value="Unassembled WGS sequence"/>
</dbReference>
<evidence type="ECO:0000313" key="9">
    <source>
        <dbReference type="EMBL" id="CAG9558560.1"/>
    </source>
</evidence>
<evidence type="ECO:0000256" key="1">
    <source>
        <dbReference type="ARBA" id="ARBA00010701"/>
    </source>
</evidence>
<dbReference type="EMBL" id="CAKASE010000043">
    <property type="protein sequence ID" value="CAG9558560.1"/>
    <property type="molecule type" value="Genomic_DNA"/>
</dbReference>
<dbReference type="SUPFAM" id="SSF53474">
    <property type="entry name" value="alpha/beta-Hydrolases"/>
    <property type="match status" value="1"/>
</dbReference>
<evidence type="ECO:0000256" key="4">
    <source>
        <dbReference type="ARBA" id="ARBA00022963"/>
    </source>
</evidence>
<proteinExistence type="inferred from homology"/>
<protein>
    <submittedName>
        <fullName evidence="9">(African queen) hypothetical protein</fullName>
    </submittedName>
</protein>
<dbReference type="Gene3D" id="3.40.50.1820">
    <property type="entry name" value="alpha/beta hydrolase"/>
    <property type="match status" value="1"/>
</dbReference>
<dbReference type="InterPro" id="IPR006693">
    <property type="entry name" value="AB_hydrolase_lipase"/>
</dbReference>
<feature type="domain" description="Partial AB-hydrolase lipase" evidence="8">
    <location>
        <begin position="111"/>
        <end position="172"/>
    </location>
</feature>
<keyword evidence="6" id="KW-0325">Glycoprotein</keyword>
<name>A0A8J2M919_9NEOP</name>
<evidence type="ECO:0000313" key="10">
    <source>
        <dbReference type="Proteomes" id="UP000789524"/>
    </source>
</evidence>
<keyword evidence="10" id="KW-1185">Reference proteome</keyword>
<dbReference type="GO" id="GO:0016042">
    <property type="term" value="P:lipid catabolic process"/>
    <property type="evidence" value="ECO:0007669"/>
    <property type="project" value="UniProtKB-KW"/>
</dbReference>
<dbReference type="PANTHER" id="PTHR11005">
    <property type="entry name" value="LYSOSOMAL ACID LIPASE-RELATED"/>
    <property type="match status" value="1"/>
</dbReference>
<keyword evidence="3" id="KW-0378">Hydrolase</keyword>
<evidence type="ECO:0000259" key="8">
    <source>
        <dbReference type="Pfam" id="PF04083"/>
    </source>
</evidence>
<dbReference type="OrthoDB" id="9974421at2759"/>
<dbReference type="Pfam" id="PF04083">
    <property type="entry name" value="Abhydro_lipase"/>
    <property type="match status" value="1"/>
</dbReference>
<keyword evidence="5" id="KW-0443">Lipid metabolism</keyword>
<organism evidence="9 10">
    <name type="scientific">Danaus chrysippus</name>
    <name type="common">African queen</name>
    <dbReference type="NCBI Taxonomy" id="151541"/>
    <lineage>
        <taxon>Eukaryota</taxon>
        <taxon>Metazoa</taxon>
        <taxon>Ecdysozoa</taxon>
        <taxon>Arthropoda</taxon>
        <taxon>Hexapoda</taxon>
        <taxon>Insecta</taxon>
        <taxon>Pterygota</taxon>
        <taxon>Neoptera</taxon>
        <taxon>Endopterygota</taxon>
        <taxon>Lepidoptera</taxon>
        <taxon>Glossata</taxon>
        <taxon>Ditrysia</taxon>
        <taxon>Papilionoidea</taxon>
        <taxon>Nymphalidae</taxon>
        <taxon>Danainae</taxon>
        <taxon>Danaini</taxon>
        <taxon>Danaina</taxon>
        <taxon>Danaus</taxon>
        <taxon>Anosia</taxon>
    </lineage>
</organism>
<dbReference type="GO" id="GO:0016787">
    <property type="term" value="F:hydrolase activity"/>
    <property type="evidence" value="ECO:0007669"/>
    <property type="project" value="UniProtKB-KW"/>
</dbReference>
<comment type="similarity">
    <text evidence="1">Belongs to the AB hydrolase superfamily. Lipase family.</text>
</comment>
<comment type="caution">
    <text evidence="9">The sequence shown here is derived from an EMBL/GenBank/DDBJ whole genome shotgun (WGS) entry which is preliminary data.</text>
</comment>
<gene>
    <name evidence="9" type="ORF">DCHRY22_LOCUS630</name>
</gene>
<dbReference type="InterPro" id="IPR029058">
    <property type="entry name" value="AB_hydrolase_fold"/>
</dbReference>
<keyword evidence="2 7" id="KW-0732">Signal</keyword>
<reference evidence="9" key="1">
    <citation type="submission" date="2021-09" db="EMBL/GenBank/DDBJ databases">
        <authorList>
            <person name="Martin H S."/>
        </authorList>
    </citation>
    <scope>NUCLEOTIDE SEQUENCE</scope>
</reference>
<dbReference type="AlphaFoldDB" id="A0A8J2M919"/>
<evidence type="ECO:0000256" key="2">
    <source>
        <dbReference type="ARBA" id="ARBA00022729"/>
    </source>
</evidence>
<keyword evidence="4" id="KW-0442">Lipid degradation</keyword>
<evidence type="ECO:0000256" key="3">
    <source>
        <dbReference type="ARBA" id="ARBA00022801"/>
    </source>
</evidence>
<sequence length="479" mass="54196">MKYFLILLLFCFYQNGVIYCSNFGEFVTQKFHQFSNKVSSAFKILRQKISSLIFPEVDSVLSDARKFANMKQRTKAAFCDFIEEEAAQTENEAPGYDNLRSEPTALMSTLQLATLHGKRMESHVVTSQDGYLLTLHRLKSPAISNEYTDSSLNNSTVLLHHGLLGSSADWILLGPEKSLPYILSNAGCDVWLINARGNYYSRGHMKKRVDSLEYWNFSFQEMGEYDLPAIVDYIRNTKNSTDQINFIGHSLGATAFIIMLSTLPEYNNYFRIGVLLAPLVYMTNAIGPLRIITSMAKTPPQQLLNLLGNGEFLPNRKIPSWIASRYCNGHEIYCLNPLLFLSGSIPEEDSWDKSLIANVLYHLPAGGSTKTILHIAQLVKSGTFHKFNNEKELFSVNNVKVPIALFSSRDDWLATTPDVLRLFFSIVNPIDHFAIKHKKISHTDFVWSPNAHILIFEKVLYYLENGLTINSTNTNEVSG</sequence>
<evidence type="ECO:0000256" key="5">
    <source>
        <dbReference type="ARBA" id="ARBA00023098"/>
    </source>
</evidence>
<feature type="chain" id="PRO_5035170738" evidence="7">
    <location>
        <begin position="21"/>
        <end position="479"/>
    </location>
</feature>
<feature type="signal peptide" evidence="7">
    <location>
        <begin position="1"/>
        <end position="20"/>
    </location>
</feature>
<evidence type="ECO:0000256" key="6">
    <source>
        <dbReference type="ARBA" id="ARBA00023180"/>
    </source>
</evidence>
<dbReference type="FunFam" id="3.40.50.1820:FF:000057">
    <property type="entry name" value="Lipase"/>
    <property type="match status" value="1"/>
</dbReference>